<evidence type="ECO:0000256" key="5">
    <source>
        <dbReference type="ARBA" id="ARBA00023136"/>
    </source>
</evidence>
<dbReference type="AlphaFoldDB" id="A0A383V6Y5"/>
<comment type="similarity">
    <text evidence="2">Belongs to the FUN14 family.</text>
</comment>
<sequence length="146" mass="15989">MASAPVLVVQPDLEAAQPLLEPSEPRRDWKRSCATSAYAWLSHTATCILLGLISAVALKLFGPPIATAAVLLSVLVLVLAYYGYVNLNWKTVTTAFLWGLDADNDGRLNLSDIKIWANRMYRFVIGFGLSSLGGYLLGFWMGLKLL</sequence>
<keyword evidence="5" id="KW-0472">Membrane</keyword>
<evidence type="ECO:0000313" key="6">
    <source>
        <dbReference type="EMBL" id="SZX61357.1"/>
    </source>
</evidence>
<dbReference type="Proteomes" id="UP000256970">
    <property type="component" value="Unassembled WGS sequence"/>
</dbReference>
<dbReference type="InterPro" id="IPR018247">
    <property type="entry name" value="EF_Hand_1_Ca_BS"/>
</dbReference>
<evidence type="ECO:0000256" key="1">
    <source>
        <dbReference type="ARBA" id="ARBA00004370"/>
    </source>
</evidence>
<gene>
    <name evidence="6" type="ORF">BQ4739_LOCUS1857</name>
</gene>
<keyword evidence="3" id="KW-0812">Transmembrane</keyword>
<dbReference type="EMBL" id="FNXT01000138">
    <property type="protein sequence ID" value="SZX61357.1"/>
    <property type="molecule type" value="Genomic_DNA"/>
</dbReference>
<keyword evidence="4" id="KW-1133">Transmembrane helix</keyword>
<accession>A0A383V6Y5</accession>
<name>A0A383V6Y5_TETOB</name>
<evidence type="ECO:0000256" key="3">
    <source>
        <dbReference type="ARBA" id="ARBA00022692"/>
    </source>
</evidence>
<comment type="subcellular location">
    <subcellularLocation>
        <location evidence="1">Membrane</location>
    </subcellularLocation>
</comment>
<protein>
    <submittedName>
        <fullName evidence="6">Uncharacterized protein</fullName>
    </submittedName>
</protein>
<evidence type="ECO:0000313" key="7">
    <source>
        <dbReference type="Proteomes" id="UP000256970"/>
    </source>
</evidence>
<evidence type="ECO:0000256" key="2">
    <source>
        <dbReference type="ARBA" id="ARBA00009160"/>
    </source>
</evidence>
<evidence type="ECO:0000256" key="4">
    <source>
        <dbReference type="ARBA" id="ARBA00022989"/>
    </source>
</evidence>
<dbReference type="PROSITE" id="PS00018">
    <property type="entry name" value="EF_HAND_1"/>
    <property type="match status" value="1"/>
</dbReference>
<dbReference type="GO" id="GO:0016020">
    <property type="term" value="C:membrane"/>
    <property type="evidence" value="ECO:0007669"/>
    <property type="project" value="UniProtKB-SubCell"/>
</dbReference>
<dbReference type="InterPro" id="IPR007014">
    <property type="entry name" value="FUN14"/>
</dbReference>
<reference evidence="6 7" key="1">
    <citation type="submission" date="2016-10" db="EMBL/GenBank/DDBJ databases">
        <authorList>
            <person name="Cai Z."/>
        </authorList>
    </citation>
    <scope>NUCLEOTIDE SEQUENCE [LARGE SCALE GENOMIC DNA]</scope>
</reference>
<dbReference type="Pfam" id="PF04930">
    <property type="entry name" value="FUN14"/>
    <property type="match status" value="1"/>
</dbReference>
<proteinExistence type="inferred from homology"/>
<organism evidence="6 7">
    <name type="scientific">Tetradesmus obliquus</name>
    <name type="common">Green alga</name>
    <name type="synonym">Acutodesmus obliquus</name>
    <dbReference type="NCBI Taxonomy" id="3088"/>
    <lineage>
        <taxon>Eukaryota</taxon>
        <taxon>Viridiplantae</taxon>
        <taxon>Chlorophyta</taxon>
        <taxon>core chlorophytes</taxon>
        <taxon>Chlorophyceae</taxon>
        <taxon>CS clade</taxon>
        <taxon>Sphaeropleales</taxon>
        <taxon>Scenedesmaceae</taxon>
        <taxon>Tetradesmus</taxon>
    </lineage>
</organism>
<keyword evidence="7" id="KW-1185">Reference proteome</keyword>